<accession>A8ZXY3</accession>
<feature type="modified residue" description="4-aspartylphosphate" evidence="11">
    <location>
        <position position="63"/>
    </location>
</feature>
<organism evidence="14 15">
    <name type="scientific">Desulfosudis oleivorans (strain DSM 6200 / JCM 39069 / Hxd3)</name>
    <name type="common">Desulfococcus oleovorans</name>
    <dbReference type="NCBI Taxonomy" id="96561"/>
    <lineage>
        <taxon>Bacteria</taxon>
        <taxon>Pseudomonadati</taxon>
        <taxon>Thermodesulfobacteriota</taxon>
        <taxon>Desulfobacteria</taxon>
        <taxon>Desulfobacterales</taxon>
        <taxon>Desulfosudaceae</taxon>
        <taxon>Desulfosudis</taxon>
    </lineage>
</organism>
<dbReference type="PRINTS" id="PR01590">
    <property type="entry name" value="HTHFIS"/>
</dbReference>
<dbReference type="KEGG" id="dol:Dole_2807"/>
<evidence type="ECO:0000256" key="6">
    <source>
        <dbReference type="ARBA" id="ARBA00023012"/>
    </source>
</evidence>
<dbReference type="InterPro" id="IPR002078">
    <property type="entry name" value="Sigma_54_int"/>
</dbReference>
<dbReference type="InterPro" id="IPR025943">
    <property type="entry name" value="Sigma_54_int_dom_ATP-bd_2"/>
</dbReference>
<dbReference type="FunFam" id="3.40.50.300:FF:000006">
    <property type="entry name" value="DNA-binding transcriptional regulator NtrC"/>
    <property type="match status" value="1"/>
</dbReference>
<dbReference type="AlphaFoldDB" id="A8ZXY3"/>
<keyword evidence="9" id="KW-0010">Activator</keyword>
<dbReference type="PANTHER" id="PTHR32071:SF117">
    <property type="entry name" value="PTS-DEPENDENT DIHYDROXYACETONE KINASE OPERON REGULATORY PROTEIN-RELATED"/>
    <property type="match status" value="1"/>
</dbReference>
<dbReference type="GO" id="GO:0005737">
    <property type="term" value="C:cytoplasm"/>
    <property type="evidence" value="ECO:0007669"/>
    <property type="project" value="UniProtKB-SubCell"/>
</dbReference>
<sequence>MNETQKENMKKHATILIVDDDAGHRSMLRTLLEGWGHQTAEADDGLAAVEYVQTRPADIVLMDLKMVHMSGMEALEQIRSFNPGVPVIIMTAFSSVDTAVEALKKGAYDYLTKPLDFEKLRLTLERILEAARLRKENRHLKERLGSRFSRDQIIGNSPAMTRLLETVEQAAPSDASILITGESGTGKELIAGALHFNSARREGPFVKINCAAITETLLESELFGHEKGSFTGADKAKKGRFVQADTGTILLDEIGEMPLSMQAKLLRVLQEKEVTPVGGERTIHVDVRVIASTNKDLHALVEAGTFREDLFFRLNVVNLEVPPLRNRKEDIPELAHHFLTLFSAKNKKQVQGFTPDAMEALLAYSWPGNVRELMNAVERAVVLARSEYLSREDVLLMAERQAPAQATPPLAAGAGPASHGLPLSEVEKDAILRTLEATDNNKSEAARRLGITRKTLQKKLKQYGVS</sequence>
<dbReference type="InterPro" id="IPR009057">
    <property type="entry name" value="Homeodomain-like_sf"/>
</dbReference>
<dbReference type="PROSITE" id="PS50045">
    <property type="entry name" value="SIGMA54_INTERACT_4"/>
    <property type="match status" value="1"/>
</dbReference>
<dbReference type="Pfam" id="PF00158">
    <property type="entry name" value="Sigma54_activat"/>
    <property type="match status" value="1"/>
</dbReference>
<keyword evidence="15" id="KW-1185">Reference proteome</keyword>
<dbReference type="SUPFAM" id="SSF46689">
    <property type="entry name" value="Homeodomain-like"/>
    <property type="match status" value="1"/>
</dbReference>
<evidence type="ECO:0000256" key="3">
    <source>
        <dbReference type="ARBA" id="ARBA00022553"/>
    </source>
</evidence>
<dbReference type="InterPro" id="IPR003593">
    <property type="entry name" value="AAA+_ATPase"/>
</dbReference>
<dbReference type="Gene3D" id="3.40.50.300">
    <property type="entry name" value="P-loop containing nucleotide triphosphate hydrolases"/>
    <property type="match status" value="1"/>
</dbReference>
<evidence type="ECO:0000256" key="2">
    <source>
        <dbReference type="ARBA" id="ARBA00022490"/>
    </source>
</evidence>
<dbReference type="SUPFAM" id="SSF52172">
    <property type="entry name" value="CheY-like"/>
    <property type="match status" value="1"/>
</dbReference>
<dbReference type="Pfam" id="PF02954">
    <property type="entry name" value="HTH_8"/>
    <property type="match status" value="1"/>
</dbReference>
<keyword evidence="10" id="KW-0804">Transcription</keyword>
<dbReference type="STRING" id="96561.Dole_2807"/>
<evidence type="ECO:0000256" key="5">
    <source>
        <dbReference type="ARBA" id="ARBA00022840"/>
    </source>
</evidence>
<feature type="domain" description="Response regulatory" evidence="13">
    <location>
        <begin position="14"/>
        <end position="128"/>
    </location>
</feature>
<dbReference type="PROSITE" id="PS00675">
    <property type="entry name" value="SIGMA54_INTERACT_1"/>
    <property type="match status" value="1"/>
</dbReference>
<dbReference type="GO" id="GO:0000160">
    <property type="term" value="P:phosphorelay signal transduction system"/>
    <property type="evidence" value="ECO:0007669"/>
    <property type="project" value="UniProtKB-KW"/>
</dbReference>
<keyword evidence="4" id="KW-0547">Nucleotide-binding</keyword>
<protein>
    <submittedName>
        <fullName evidence="14">Two component, sigma54 specific, transcriptional regulator, Fis family</fullName>
    </submittedName>
</protein>
<dbReference type="HOGENOM" id="CLU_000445_0_6_7"/>
<dbReference type="GO" id="GO:0005524">
    <property type="term" value="F:ATP binding"/>
    <property type="evidence" value="ECO:0007669"/>
    <property type="project" value="UniProtKB-KW"/>
</dbReference>
<dbReference type="SMART" id="SM00382">
    <property type="entry name" value="AAA"/>
    <property type="match status" value="1"/>
</dbReference>
<dbReference type="InterPro" id="IPR011006">
    <property type="entry name" value="CheY-like_superfamily"/>
</dbReference>
<keyword evidence="8" id="KW-0238">DNA-binding</keyword>
<dbReference type="InterPro" id="IPR002197">
    <property type="entry name" value="HTH_Fis"/>
</dbReference>
<dbReference type="InterPro" id="IPR001789">
    <property type="entry name" value="Sig_transdc_resp-reg_receiver"/>
</dbReference>
<proteinExistence type="predicted"/>
<keyword evidence="3 11" id="KW-0597">Phosphoprotein</keyword>
<name>A8ZXY3_DESOH</name>
<dbReference type="Pfam" id="PF25601">
    <property type="entry name" value="AAA_lid_14"/>
    <property type="match status" value="1"/>
</dbReference>
<dbReference type="eggNOG" id="COG2204">
    <property type="taxonomic scope" value="Bacteria"/>
</dbReference>
<dbReference type="EMBL" id="CP000859">
    <property type="protein sequence ID" value="ABW68610.1"/>
    <property type="molecule type" value="Genomic_DNA"/>
</dbReference>
<dbReference type="InterPro" id="IPR025944">
    <property type="entry name" value="Sigma_54_int_dom_CS"/>
</dbReference>
<gene>
    <name evidence="14" type="ordered locus">Dole_2807</name>
</gene>
<keyword evidence="5" id="KW-0067">ATP-binding</keyword>
<dbReference type="FunFam" id="1.10.8.60:FF:000014">
    <property type="entry name" value="DNA-binding transcriptional regulator NtrC"/>
    <property type="match status" value="1"/>
</dbReference>
<dbReference type="PROSITE" id="PS50110">
    <property type="entry name" value="RESPONSE_REGULATORY"/>
    <property type="match status" value="1"/>
</dbReference>
<keyword evidence="2" id="KW-0963">Cytoplasm</keyword>
<dbReference type="SMART" id="SM00448">
    <property type="entry name" value="REC"/>
    <property type="match status" value="1"/>
</dbReference>
<evidence type="ECO:0000256" key="1">
    <source>
        <dbReference type="ARBA" id="ARBA00004496"/>
    </source>
</evidence>
<dbReference type="Pfam" id="PF00072">
    <property type="entry name" value="Response_reg"/>
    <property type="match status" value="1"/>
</dbReference>
<evidence type="ECO:0000256" key="10">
    <source>
        <dbReference type="ARBA" id="ARBA00023163"/>
    </source>
</evidence>
<dbReference type="InterPro" id="IPR027417">
    <property type="entry name" value="P-loop_NTPase"/>
</dbReference>
<reference evidence="14 15" key="1">
    <citation type="submission" date="2007-10" db="EMBL/GenBank/DDBJ databases">
        <title>Complete sequence of Desulfococcus oleovorans Hxd3.</title>
        <authorList>
            <consortium name="US DOE Joint Genome Institute"/>
            <person name="Copeland A."/>
            <person name="Lucas S."/>
            <person name="Lapidus A."/>
            <person name="Barry K."/>
            <person name="Glavina del Rio T."/>
            <person name="Dalin E."/>
            <person name="Tice H."/>
            <person name="Pitluck S."/>
            <person name="Kiss H."/>
            <person name="Brettin T."/>
            <person name="Bruce D."/>
            <person name="Detter J.C."/>
            <person name="Han C."/>
            <person name="Schmutz J."/>
            <person name="Larimer F."/>
            <person name="Land M."/>
            <person name="Hauser L."/>
            <person name="Kyrpides N."/>
            <person name="Kim E."/>
            <person name="Wawrik B."/>
            <person name="Richardson P."/>
        </authorList>
    </citation>
    <scope>NUCLEOTIDE SEQUENCE [LARGE SCALE GENOMIC DNA]</scope>
    <source>
        <strain evidence="15">DSM 6200 / JCM 39069 / Hxd3</strain>
    </source>
</reference>
<evidence type="ECO:0000256" key="9">
    <source>
        <dbReference type="ARBA" id="ARBA00023159"/>
    </source>
</evidence>
<comment type="subcellular location">
    <subcellularLocation>
        <location evidence="1">Cytoplasm</location>
    </subcellularLocation>
</comment>
<dbReference type="PANTHER" id="PTHR32071">
    <property type="entry name" value="TRANSCRIPTIONAL REGULATORY PROTEIN"/>
    <property type="match status" value="1"/>
</dbReference>
<dbReference type="GO" id="GO:0006355">
    <property type="term" value="P:regulation of DNA-templated transcription"/>
    <property type="evidence" value="ECO:0007669"/>
    <property type="project" value="InterPro"/>
</dbReference>
<keyword evidence="6" id="KW-0902">Two-component regulatory system</keyword>
<dbReference type="Gene3D" id="1.10.8.60">
    <property type="match status" value="1"/>
</dbReference>
<evidence type="ECO:0000313" key="15">
    <source>
        <dbReference type="Proteomes" id="UP000008561"/>
    </source>
</evidence>
<keyword evidence="7" id="KW-0805">Transcription regulation</keyword>
<evidence type="ECO:0000256" key="8">
    <source>
        <dbReference type="ARBA" id="ARBA00023125"/>
    </source>
</evidence>
<dbReference type="SUPFAM" id="SSF52540">
    <property type="entry name" value="P-loop containing nucleoside triphosphate hydrolases"/>
    <property type="match status" value="1"/>
</dbReference>
<dbReference type="Gene3D" id="3.40.50.2300">
    <property type="match status" value="1"/>
</dbReference>
<dbReference type="FunFam" id="3.40.50.2300:FF:000018">
    <property type="entry name" value="DNA-binding transcriptional regulator NtrC"/>
    <property type="match status" value="1"/>
</dbReference>
<feature type="domain" description="Sigma-54 factor interaction" evidence="12">
    <location>
        <begin position="153"/>
        <end position="382"/>
    </location>
</feature>
<evidence type="ECO:0000313" key="14">
    <source>
        <dbReference type="EMBL" id="ABW68610.1"/>
    </source>
</evidence>
<dbReference type="GO" id="GO:0043565">
    <property type="term" value="F:sequence-specific DNA binding"/>
    <property type="evidence" value="ECO:0007669"/>
    <property type="project" value="InterPro"/>
</dbReference>
<dbReference type="Proteomes" id="UP000008561">
    <property type="component" value="Chromosome"/>
</dbReference>
<evidence type="ECO:0000259" key="12">
    <source>
        <dbReference type="PROSITE" id="PS50045"/>
    </source>
</evidence>
<evidence type="ECO:0000256" key="7">
    <source>
        <dbReference type="ARBA" id="ARBA00023015"/>
    </source>
</evidence>
<dbReference type="Gene3D" id="1.10.10.60">
    <property type="entry name" value="Homeodomain-like"/>
    <property type="match status" value="1"/>
</dbReference>
<evidence type="ECO:0000256" key="11">
    <source>
        <dbReference type="PROSITE-ProRule" id="PRU00169"/>
    </source>
</evidence>
<dbReference type="PROSITE" id="PS00676">
    <property type="entry name" value="SIGMA54_INTERACT_2"/>
    <property type="match status" value="1"/>
</dbReference>
<evidence type="ECO:0000259" key="13">
    <source>
        <dbReference type="PROSITE" id="PS50110"/>
    </source>
</evidence>
<evidence type="ECO:0000256" key="4">
    <source>
        <dbReference type="ARBA" id="ARBA00022741"/>
    </source>
</evidence>
<dbReference type="PROSITE" id="PS00688">
    <property type="entry name" value="SIGMA54_INTERACT_3"/>
    <property type="match status" value="1"/>
</dbReference>
<dbReference type="CDD" id="cd00009">
    <property type="entry name" value="AAA"/>
    <property type="match status" value="1"/>
</dbReference>
<dbReference type="InterPro" id="IPR025662">
    <property type="entry name" value="Sigma_54_int_dom_ATP-bd_1"/>
</dbReference>
<dbReference type="InterPro" id="IPR058031">
    <property type="entry name" value="AAA_lid_NorR"/>
</dbReference>